<dbReference type="AlphaFoldDB" id="A0A9D9DH79"/>
<evidence type="ECO:0000313" key="1">
    <source>
        <dbReference type="EMBL" id="MBO8426070.1"/>
    </source>
</evidence>
<evidence type="ECO:0000313" key="2">
    <source>
        <dbReference type="Proteomes" id="UP000823634"/>
    </source>
</evidence>
<dbReference type="EMBL" id="JADINA010000016">
    <property type="protein sequence ID" value="MBO8426070.1"/>
    <property type="molecule type" value="Genomic_DNA"/>
</dbReference>
<comment type="caution">
    <text evidence="1">The sequence shown here is derived from an EMBL/GenBank/DDBJ whole genome shotgun (WGS) entry which is preliminary data.</text>
</comment>
<dbReference type="Proteomes" id="UP000823634">
    <property type="component" value="Unassembled WGS sequence"/>
</dbReference>
<organism evidence="1 2">
    <name type="scientific">Candidatus Alloenteromonas pullistercoris</name>
    <dbReference type="NCBI Taxonomy" id="2840785"/>
    <lineage>
        <taxon>Bacteria</taxon>
        <taxon>Bacillati</taxon>
        <taxon>Bacillota</taxon>
        <taxon>Bacillota incertae sedis</taxon>
        <taxon>Candidatus Alloenteromonas</taxon>
    </lineage>
</organism>
<gene>
    <name evidence="1" type="ORF">IAC61_01970</name>
</gene>
<reference evidence="1" key="2">
    <citation type="journal article" date="2021" name="PeerJ">
        <title>Extensive microbial diversity within the chicken gut microbiome revealed by metagenomics and culture.</title>
        <authorList>
            <person name="Gilroy R."/>
            <person name="Ravi A."/>
            <person name="Getino M."/>
            <person name="Pursley I."/>
            <person name="Horton D.L."/>
            <person name="Alikhan N.F."/>
            <person name="Baker D."/>
            <person name="Gharbi K."/>
            <person name="Hall N."/>
            <person name="Watson M."/>
            <person name="Adriaenssens E.M."/>
            <person name="Foster-Nyarko E."/>
            <person name="Jarju S."/>
            <person name="Secka A."/>
            <person name="Antonio M."/>
            <person name="Oren A."/>
            <person name="Chaudhuri R.R."/>
            <person name="La Ragione R."/>
            <person name="Hildebrand F."/>
            <person name="Pallen M.J."/>
        </authorList>
    </citation>
    <scope>NUCLEOTIDE SEQUENCE</scope>
    <source>
        <strain evidence="1">17113</strain>
    </source>
</reference>
<reference evidence="1" key="1">
    <citation type="submission" date="2020-10" db="EMBL/GenBank/DDBJ databases">
        <authorList>
            <person name="Gilroy R."/>
        </authorList>
    </citation>
    <scope>NUCLEOTIDE SEQUENCE</scope>
    <source>
        <strain evidence="1">17113</strain>
    </source>
</reference>
<name>A0A9D9DH79_9FIRM</name>
<protein>
    <submittedName>
        <fullName evidence="1">Uncharacterized protein</fullName>
    </submittedName>
</protein>
<proteinExistence type="predicted"/>
<sequence>MIRERLHELDVKITELSDYLQISRTTLYKFIEDYDAGKKKSINPKVVSLFDYVLDNDLIDKKNVINYILSNLTNVDDLASAEDTNTIETIKNYVSKNPKSEKAKFMYECATKTSYDTLIHYAVAITPLLSKKRLSKEEKDMLKPYFEIIDLYTKGGNNQ</sequence>
<accession>A0A9D9DH79</accession>